<keyword evidence="3" id="KW-1185">Reference proteome</keyword>
<reference evidence="2" key="1">
    <citation type="submission" date="2023-10" db="EMBL/GenBank/DDBJ databases">
        <title>Genome assemblies of two species of porcelain crab, Petrolisthes cinctipes and Petrolisthes manimaculis (Anomura: Porcellanidae).</title>
        <authorList>
            <person name="Angst P."/>
        </authorList>
    </citation>
    <scope>NUCLEOTIDE SEQUENCE</scope>
    <source>
        <strain evidence="2">PB745_01</strain>
        <tissue evidence="2">Gill</tissue>
    </source>
</reference>
<evidence type="ECO:0000313" key="2">
    <source>
        <dbReference type="EMBL" id="KAK3854761.1"/>
    </source>
</evidence>
<dbReference type="Proteomes" id="UP001286313">
    <property type="component" value="Unassembled WGS sequence"/>
</dbReference>
<dbReference type="EMBL" id="JAWQEG010006458">
    <property type="protein sequence ID" value="KAK3854761.1"/>
    <property type="molecule type" value="Genomic_DNA"/>
</dbReference>
<evidence type="ECO:0000313" key="3">
    <source>
        <dbReference type="Proteomes" id="UP001286313"/>
    </source>
</evidence>
<proteinExistence type="predicted"/>
<dbReference type="AlphaFoldDB" id="A0AAE1BPS7"/>
<comment type="caution">
    <text evidence="2">The sequence shown here is derived from an EMBL/GenBank/DDBJ whole genome shotgun (WGS) entry which is preliminary data.</text>
</comment>
<evidence type="ECO:0000256" key="1">
    <source>
        <dbReference type="SAM" id="MobiDB-lite"/>
    </source>
</evidence>
<sequence length="206" mass="23045">MTWRDSGYVEALQQETLILAKRVMAARSRVLYSTCFDTALTDPDPELPQDHQLASSLYDKDSASDISFIDYLSAISEEDSQDENGDEELDLYSNDVERKCDISEGGVIDAGSRTDDSCQSRNTDKCGSSEDRSLQRRVSDPCAERRRGSGGKEEEEELTAQVTRRLKSGNESMKAENRLSFSGSKTGLGDGMDLEDWRRLKESFIL</sequence>
<organism evidence="2 3">
    <name type="scientific">Petrolisthes cinctipes</name>
    <name type="common">Flat porcelain crab</name>
    <dbReference type="NCBI Taxonomy" id="88211"/>
    <lineage>
        <taxon>Eukaryota</taxon>
        <taxon>Metazoa</taxon>
        <taxon>Ecdysozoa</taxon>
        <taxon>Arthropoda</taxon>
        <taxon>Crustacea</taxon>
        <taxon>Multicrustacea</taxon>
        <taxon>Malacostraca</taxon>
        <taxon>Eumalacostraca</taxon>
        <taxon>Eucarida</taxon>
        <taxon>Decapoda</taxon>
        <taxon>Pleocyemata</taxon>
        <taxon>Anomura</taxon>
        <taxon>Galatheoidea</taxon>
        <taxon>Porcellanidae</taxon>
        <taxon>Petrolisthes</taxon>
    </lineage>
</organism>
<accession>A0AAE1BPS7</accession>
<name>A0AAE1BPS7_PETCI</name>
<feature type="region of interest" description="Disordered" evidence="1">
    <location>
        <begin position="104"/>
        <end position="187"/>
    </location>
</feature>
<protein>
    <submittedName>
        <fullName evidence="2">Uncharacterized protein</fullName>
    </submittedName>
</protein>
<gene>
    <name evidence="2" type="ORF">Pcinc_038780</name>
</gene>
<feature type="compositionally biased region" description="Basic and acidic residues" evidence="1">
    <location>
        <begin position="112"/>
        <end position="152"/>
    </location>
</feature>